<dbReference type="EMBL" id="PFAU01000037">
    <property type="protein sequence ID" value="PIR90968.1"/>
    <property type="molecule type" value="Genomic_DNA"/>
</dbReference>
<keyword evidence="1" id="KW-1133">Transmembrane helix</keyword>
<sequence length="123" mass="13718">MKQFFWQIILGILGLYLAILLVPGVTISGGQELTQPGIKTLFLAGVVLGLINFFIKPIIKIITFPLRLLTLGLFGLIINMAMVWIVDVLFPELIIANLSALFWTSLIVWLLSWTGPGREPKRV</sequence>
<dbReference type="Proteomes" id="UP000230882">
    <property type="component" value="Unassembled WGS sequence"/>
</dbReference>
<evidence type="ECO:0000313" key="2">
    <source>
        <dbReference type="EMBL" id="PIR90968.1"/>
    </source>
</evidence>
<dbReference type="AlphaFoldDB" id="A0A2H0UVV8"/>
<protein>
    <recommendedName>
        <fullName evidence="4">Phage holin family protein</fullName>
    </recommendedName>
</protein>
<organism evidence="2 3">
    <name type="scientific">bacterium (Candidatus Gribaldobacteria) CG10_big_fil_rev_8_21_14_0_10_37_46</name>
    <dbReference type="NCBI Taxonomy" id="2014276"/>
    <lineage>
        <taxon>Bacteria</taxon>
        <taxon>Candidatus Gribaldobacteria</taxon>
    </lineage>
</organism>
<feature type="transmembrane region" description="Helical" evidence="1">
    <location>
        <begin position="66"/>
        <end position="87"/>
    </location>
</feature>
<dbReference type="PANTHER" id="PTHR37309:SF1">
    <property type="entry name" value="SLR0284 PROTEIN"/>
    <property type="match status" value="1"/>
</dbReference>
<feature type="transmembrane region" description="Helical" evidence="1">
    <location>
        <begin position="40"/>
        <end position="59"/>
    </location>
</feature>
<evidence type="ECO:0000256" key="1">
    <source>
        <dbReference type="SAM" id="Phobius"/>
    </source>
</evidence>
<evidence type="ECO:0008006" key="4">
    <source>
        <dbReference type="Google" id="ProtNLM"/>
    </source>
</evidence>
<proteinExistence type="predicted"/>
<feature type="transmembrane region" description="Helical" evidence="1">
    <location>
        <begin position="93"/>
        <end position="113"/>
    </location>
</feature>
<name>A0A2H0UVV8_9BACT</name>
<accession>A0A2H0UVV8</accession>
<comment type="caution">
    <text evidence="2">The sequence shown here is derived from an EMBL/GenBank/DDBJ whole genome shotgun (WGS) entry which is preliminary data.</text>
</comment>
<dbReference type="PANTHER" id="PTHR37309">
    <property type="entry name" value="SLR0284 PROTEIN"/>
    <property type="match status" value="1"/>
</dbReference>
<reference evidence="3" key="1">
    <citation type="submission" date="2017-09" db="EMBL/GenBank/DDBJ databases">
        <title>Depth-based differentiation of microbial function through sediment-hosted aquifers and enrichment of novel symbionts in the deep terrestrial subsurface.</title>
        <authorList>
            <person name="Probst A.J."/>
            <person name="Ladd B."/>
            <person name="Jarett J.K."/>
            <person name="Geller-Mcgrath D.E."/>
            <person name="Sieber C.M.K."/>
            <person name="Emerson J.B."/>
            <person name="Anantharaman K."/>
            <person name="Thomas B.C."/>
            <person name="Malmstrom R."/>
            <person name="Stieglmeier M."/>
            <person name="Klingl A."/>
            <person name="Woyke T."/>
            <person name="Ryan C.M."/>
            <person name="Banfield J.F."/>
        </authorList>
    </citation>
    <scope>NUCLEOTIDE SEQUENCE [LARGE SCALE GENOMIC DNA]</scope>
</reference>
<dbReference type="Pfam" id="PF04020">
    <property type="entry name" value="Phage_holin_4_2"/>
    <property type="match status" value="1"/>
</dbReference>
<gene>
    <name evidence="2" type="ORF">COU02_01525</name>
</gene>
<keyword evidence="1" id="KW-0472">Membrane</keyword>
<dbReference type="InterPro" id="IPR007165">
    <property type="entry name" value="Phage_holin_4_2"/>
</dbReference>
<keyword evidence="1" id="KW-0812">Transmembrane</keyword>
<evidence type="ECO:0000313" key="3">
    <source>
        <dbReference type="Proteomes" id="UP000230882"/>
    </source>
</evidence>